<organism evidence="2 3">
    <name type="scientific">Rhizobium oryzicola</name>
    <dbReference type="NCBI Taxonomy" id="1232668"/>
    <lineage>
        <taxon>Bacteria</taxon>
        <taxon>Pseudomonadati</taxon>
        <taxon>Pseudomonadota</taxon>
        <taxon>Alphaproteobacteria</taxon>
        <taxon>Hyphomicrobiales</taxon>
        <taxon>Rhizobiaceae</taxon>
        <taxon>Rhizobium/Agrobacterium group</taxon>
        <taxon>Rhizobium</taxon>
    </lineage>
</organism>
<evidence type="ECO:0000313" key="2">
    <source>
        <dbReference type="EMBL" id="MDO1584242.1"/>
    </source>
</evidence>
<dbReference type="Proteomes" id="UP001169006">
    <property type="component" value="Unassembled WGS sequence"/>
</dbReference>
<proteinExistence type="predicted"/>
<name>A0ABT8T2W4_9HYPH</name>
<reference evidence="2" key="1">
    <citation type="journal article" date="2015" name="Int. J. Syst. Evol. Microbiol.">
        <title>Rhizobium oryzicola sp. nov., potential plant-growth-promoting endophytic bacteria isolated from rice roots.</title>
        <authorList>
            <person name="Zhang X.X."/>
            <person name="Gao J.S."/>
            <person name="Cao Y.H."/>
            <person name="Sheirdil R.A."/>
            <person name="Wang X.C."/>
            <person name="Zhang L."/>
        </authorList>
    </citation>
    <scope>NUCLEOTIDE SEQUENCE</scope>
    <source>
        <strain evidence="2">05753</strain>
    </source>
</reference>
<feature type="region of interest" description="Disordered" evidence="1">
    <location>
        <begin position="43"/>
        <end position="65"/>
    </location>
</feature>
<keyword evidence="3" id="KW-1185">Reference proteome</keyword>
<accession>A0ABT8T2W4</accession>
<evidence type="ECO:0000256" key="1">
    <source>
        <dbReference type="SAM" id="MobiDB-lite"/>
    </source>
</evidence>
<protein>
    <submittedName>
        <fullName evidence="2">Uncharacterized protein</fullName>
    </submittedName>
</protein>
<dbReference type="RefSeq" id="WP_302078468.1">
    <property type="nucleotide sequence ID" value="NZ_JAUKWQ010000007.1"/>
</dbReference>
<evidence type="ECO:0000313" key="3">
    <source>
        <dbReference type="Proteomes" id="UP001169006"/>
    </source>
</evidence>
<reference evidence="2" key="2">
    <citation type="submission" date="2023-07" db="EMBL/GenBank/DDBJ databases">
        <authorList>
            <person name="Sun H."/>
        </authorList>
    </citation>
    <scope>NUCLEOTIDE SEQUENCE</scope>
    <source>
        <strain evidence="2">05753</strain>
    </source>
</reference>
<dbReference type="EMBL" id="JAUKWQ010000007">
    <property type="protein sequence ID" value="MDO1584242.1"/>
    <property type="molecule type" value="Genomic_DNA"/>
</dbReference>
<gene>
    <name evidence="2" type="ORF">Q2T52_19325</name>
</gene>
<sequence length="65" mass="7272">MKSVITRLKAFLTPFKARTDQKSFGKHDMHVVVPDAVRLPLPRAPREEMSVPASINGRDLSTGRL</sequence>
<comment type="caution">
    <text evidence="2">The sequence shown here is derived from an EMBL/GenBank/DDBJ whole genome shotgun (WGS) entry which is preliminary data.</text>
</comment>